<organism evidence="2 3">
    <name type="scientific">Actinomadura latina</name>
    <dbReference type="NCBI Taxonomy" id="163603"/>
    <lineage>
        <taxon>Bacteria</taxon>
        <taxon>Bacillati</taxon>
        <taxon>Actinomycetota</taxon>
        <taxon>Actinomycetes</taxon>
        <taxon>Streptosporangiales</taxon>
        <taxon>Thermomonosporaceae</taxon>
        <taxon>Actinomadura</taxon>
    </lineage>
</organism>
<evidence type="ECO:0000313" key="2">
    <source>
        <dbReference type="EMBL" id="NKZ04900.1"/>
    </source>
</evidence>
<gene>
    <name evidence="2" type="ORF">HGB48_14250</name>
</gene>
<comment type="caution">
    <text evidence="2">The sequence shown here is derived from an EMBL/GenBank/DDBJ whole genome shotgun (WGS) entry which is preliminary data.</text>
</comment>
<reference evidence="2 3" key="1">
    <citation type="submission" date="2020-04" db="EMBL/GenBank/DDBJ databases">
        <title>MicrobeNet Type strains.</title>
        <authorList>
            <person name="Nicholson A.C."/>
        </authorList>
    </citation>
    <scope>NUCLEOTIDE SEQUENCE [LARGE SCALE GENOMIC DNA]</scope>
    <source>
        <strain evidence="2 3">ATCC BAA-277</strain>
    </source>
</reference>
<proteinExistence type="predicted"/>
<feature type="domain" description="DUF397" evidence="1">
    <location>
        <begin position="3"/>
        <end position="59"/>
    </location>
</feature>
<sequence length="63" mass="6959">MTHWRKSSYSGSQPQNCVECALMPSGRHGVVGVRDSTDPDGPRLVLSHAAWDALLVQLKERQV</sequence>
<dbReference type="InterPro" id="IPR007278">
    <property type="entry name" value="DUF397"/>
</dbReference>
<protein>
    <submittedName>
        <fullName evidence="2">DUF397 domain-containing protein</fullName>
    </submittedName>
</protein>
<name>A0A846YVG3_9ACTN</name>
<dbReference type="Proteomes" id="UP000579250">
    <property type="component" value="Unassembled WGS sequence"/>
</dbReference>
<evidence type="ECO:0000313" key="3">
    <source>
        <dbReference type="Proteomes" id="UP000579250"/>
    </source>
</evidence>
<dbReference type="AlphaFoldDB" id="A0A846YVG3"/>
<accession>A0A846YVG3</accession>
<evidence type="ECO:0000259" key="1">
    <source>
        <dbReference type="Pfam" id="PF04149"/>
    </source>
</evidence>
<dbReference type="Pfam" id="PF04149">
    <property type="entry name" value="DUF397"/>
    <property type="match status" value="1"/>
</dbReference>
<dbReference type="EMBL" id="JAAXPI010000016">
    <property type="protein sequence ID" value="NKZ04900.1"/>
    <property type="molecule type" value="Genomic_DNA"/>
</dbReference>
<keyword evidence="3" id="KW-1185">Reference proteome</keyword>
<dbReference type="RefSeq" id="WP_067627898.1">
    <property type="nucleotide sequence ID" value="NZ_JAAXPI010000016.1"/>
</dbReference>